<dbReference type="RefSeq" id="WP_092502863.1">
    <property type="nucleotide sequence ID" value="NZ_LT629695.1"/>
</dbReference>
<evidence type="ECO:0000259" key="2">
    <source>
        <dbReference type="Pfam" id="PF07331"/>
    </source>
</evidence>
<dbReference type="STRING" id="399736.SAMN04489720_0926"/>
<keyword evidence="1" id="KW-0812">Transmembrane</keyword>
<dbReference type="Pfam" id="PF07331">
    <property type="entry name" value="TctB"/>
    <property type="match status" value="1"/>
</dbReference>
<keyword evidence="4" id="KW-1185">Reference proteome</keyword>
<keyword evidence="1" id="KW-1133">Transmembrane helix</keyword>
<feature type="transmembrane region" description="Helical" evidence="1">
    <location>
        <begin position="27"/>
        <end position="49"/>
    </location>
</feature>
<evidence type="ECO:0000313" key="3">
    <source>
        <dbReference type="EMBL" id="SDH31815.1"/>
    </source>
</evidence>
<feature type="transmembrane region" description="Helical" evidence="1">
    <location>
        <begin position="149"/>
        <end position="171"/>
    </location>
</feature>
<reference evidence="4" key="1">
    <citation type="submission" date="2016-10" db="EMBL/GenBank/DDBJ databases">
        <authorList>
            <person name="Varghese N."/>
            <person name="Submissions S."/>
        </authorList>
    </citation>
    <scope>NUCLEOTIDE SEQUENCE [LARGE SCALE GENOMIC DNA]</scope>
    <source>
        <strain evidence="4">DSM 22002</strain>
    </source>
</reference>
<protein>
    <submittedName>
        <fullName evidence="3">Putative tricarboxylic transport membrane protein</fullName>
    </submittedName>
</protein>
<evidence type="ECO:0000256" key="1">
    <source>
        <dbReference type="SAM" id="Phobius"/>
    </source>
</evidence>
<feature type="domain" description="DUF1468" evidence="2">
    <location>
        <begin position="30"/>
        <end position="172"/>
    </location>
</feature>
<proteinExistence type="predicted"/>
<dbReference type="EMBL" id="LT629695">
    <property type="protein sequence ID" value="SDH31815.1"/>
    <property type="molecule type" value="Genomic_DNA"/>
</dbReference>
<keyword evidence="1" id="KW-0472">Membrane</keyword>
<sequence>MTVEAGAPVEGAPASPRVHPRAHRVEAMVVVGVVIALAIATLVLTTQIPQGGQATTLSARVIPYVVGGLLLVAGIGVLVGQLRGRFGEAEEGEDVDLEHGTSWVTTGVVALAFLSLVLTIPHLGWPLAVTVLFGASAIALGAKKWWIAVLVGLGLGVVTQLLFGSLLGLSLPATGTLTGWIPLG</sequence>
<dbReference type="OrthoDB" id="5119225at2"/>
<gene>
    <name evidence="3" type="ORF">SAMN04489720_0926</name>
</gene>
<dbReference type="InterPro" id="IPR009936">
    <property type="entry name" value="DUF1468"/>
</dbReference>
<dbReference type="Proteomes" id="UP000198822">
    <property type="component" value="Chromosome I"/>
</dbReference>
<accession>A0A1G8BF09</accession>
<evidence type="ECO:0000313" key="4">
    <source>
        <dbReference type="Proteomes" id="UP000198822"/>
    </source>
</evidence>
<dbReference type="AlphaFoldDB" id="A0A1G8BF09"/>
<feature type="transmembrane region" description="Helical" evidence="1">
    <location>
        <begin position="61"/>
        <end position="79"/>
    </location>
</feature>
<name>A0A1G8BF09_9MICO</name>
<organism evidence="3 4">
    <name type="scientific">Agrococcus jejuensis</name>
    <dbReference type="NCBI Taxonomy" id="399736"/>
    <lineage>
        <taxon>Bacteria</taxon>
        <taxon>Bacillati</taxon>
        <taxon>Actinomycetota</taxon>
        <taxon>Actinomycetes</taxon>
        <taxon>Micrococcales</taxon>
        <taxon>Microbacteriaceae</taxon>
        <taxon>Agrococcus</taxon>
    </lineage>
</organism>
<feature type="transmembrane region" description="Helical" evidence="1">
    <location>
        <begin position="100"/>
        <end position="118"/>
    </location>
</feature>